<keyword evidence="2" id="KW-1185">Reference proteome</keyword>
<sequence length="96" mass="10025">MMDILEFVYGRYNGGSTVPAGSYFNPRTMCIFQTTSDAVLPQDGIFCRVDPSGSQTFATIATALNTLLGTSYTAASFHACGTSDSAPQPGQGANDA</sequence>
<accession>A0A328VFN2</accession>
<gene>
    <name evidence="1" type="ORF">A4R35_08860</name>
</gene>
<dbReference type="Proteomes" id="UP000248706">
    <property type="component" value="Unassembled WGS sequence"/>
</dbReference>
<organism evidence="1 2">
    <name type="scientific">Thermogemmatispora tikiterensis</name>
    <dbReference type="NCBI Taxonomy" id="1825093"/>
    <lineage>
        <taxon>Bacteria</taxon>
        <taxon>Bacillati</taxon>
        <taxon>Chloroflexota</taxon>
        <taxon>Ktedonobacteria</taxon>
        <taxon>Thermogemmatisporales</taxon>
        <taxon>Thermogemmatisporaceae</taxon>
        <taxon>Thermogemmatispora</taxon>
    </lineage>
</organism>
<evidence type="ECO:0000313" key="2">
    <source>
        <dbReference type="Proteomes" id="UP000248706"/>
    </source>
</evidence>
<protein>
    <submittedName>
        <fullName evidence="1">Uncharacterized protein</fullName>
    </submittedName>
</protein>
<proteinExistence type="predicted"/>
<dbReference type="RefSeq" id="WP_112428538.1">
    <property type="nucleotide sequence ID" value="NZ_MCIF01000002.1"/>
</dbReference>
<dbReference type="EMBL" id="MCIF01000002">
    <property type="protein sequence ID" value="RAQ95641.1"/>
    <property type="molecule type" value="Genomic_DNA"/>
</dbReference>
<name>A0A328VFN2_9CHLR</name>
<dbReference type="OrthoDB" id="162746at2"/>
<comment type="caution">
    <text evidence="1">The sequence shown here is derived from an EMBL/GenBank/DDBJ whole genome shotgun (WGS) entry which is preliminary data.</text>
</comment>
<dbReference type="AlphaFoldDB" id="A0A328VFN2"/>
<reference evidence="1 2" key="1">
    <citation type="submission" date="2016-08" db="EMBL/GenBank/DDBJ databases">
        <title>Analysis of Carbohydrate Active Enzymes in Thermogemmatispora T81 Reveals Carbohydrate Degradation Ability.</title>
        <authorList>
            <person name="Tomazini A."/>
            <person name="Lal S."/>
            <person name="Stott M."/>
            <person name="Henrissat B."/>
            <person name="Polikarpov I."/>
            <person name="Sparling R."/>
            <person name="Levin D.B."/>
        </authorList>
    </citation>
    <scope>NUCLEOTIDE SEQUENCE [LARGE SCALE GENOMIC DNA]</scope>
    <source>
        <strain evidence="1 2">T81</strain>
    </source>
</reference>
<evidence type="ECO:0000313" key="1">
    <source>
        <dbReference type="EMBL" id="RAQ95641.1"/>
    </source>
</evidence>